<dbReference type="Proteomes" id="UP000297245">
    <property type="component" value="Unassembled WGS sequence"/>
</dbReference>
<dbReference type="EMBL" id="ML179035">
    <property type="protein sequence ID" value="THV08130.1"/>
    <property type="molecule type" value="Genomic_DNA"/>
</dbReference>
<name>A0A4S8MXK0_DENBC</name>
<feature type="region of interest" description="Disordered" evidence="1">
    <location>
        <begin position="1"/>
        <end position="21"/>
    </location>
</feature>
<organism evidence="2 3">
    <name type="scientific">Dendrothele bispora (strain CBS 962.96)</name>
    <dbReference type="NCBI Taxonomy" id="1314807"/>
    <lineage>
        <taxon>Eukaryota</taxon>
        <taxon>Fungi</taxon>
        <taxon>Dikarya</taxon>
        <taxon>Basidiomycota</taxon>
        <taxon>Agaricomycotina</taxon>
        <taxon>Agaricomycetes</taxon>
        <taxon>Agaricomycetidae</taxon>
        <taxon>Agaricales</taxon>
        <taxon>Agaricales incertae sedis</taxon>
        <taxon>Dendrothele</taxon>
    </lineage>
</organism>
<keyword evidence="3" id="KW-1185">Reference proteome</keyword>
<sequence length="169" mass="19096">MNQSPFEPHGTSRRRPAGHSVVQGVRRWISSHPSSVIKQTNKKPVLGIETRQPPAEPELPERYSTEAVAKQLLNPVVSEKEELEYQEYIDQCQALLNAPFDSGERKALEIYTKAVQTAAGETSDWVEEKDLITYVEHGNVHYVESGGRRGEPFPVTYPYERWLMSATTG</sequence>
<evidence type="ECO:0000256" key="1">
    <source>
        <dbReference type="SAM" id="MobiDB-lite"/>
    </source>
</evidence>
<proteinExistence type="predicted"/>
<accession>A0A4S8MXK0</accession>
<dbReference type="AlphaFoldDB" id="A0A4S8MXK0"/>
<gene>
    <name evidence="2" type="ORF">K435DRAFT_436</name>
</gene>
<protein>
    <submittedName>
        <fullName evidence="2">Uncharacterized protein</fullName>
    </submittedName>
</protein>
<reference evidence="2 3" key="1">
    <citation type="journal article" date="2019" name="Nat. Ecol. Evol.">
        <title>Megaphylogeny resolves global patterns of mushroom evolution.</title>
        <authorList>
            <person name="Varga T."/>
            <person name="Krizsan K."/>
            <person name="Foldi C."/>
            <person name="Dima B."/>
            <person name="Sanchez-Garcia M."/>
            <person name="Sanchez-Ramirez S."/>
            <person name="Szollosi G.J."/>
            <person name="Szarkandi J.G."/>
            <person name="Papp V."/>
            <person name="Albert L."/>
            <person name="Andreopoulos W."/>
            <person name="Angelini C."/>
            <person name="Antonin V."/>
            <person name="Barry K.W."/>
            <person name="Bougher N.L."/>
            <person name="Buchanan P."/>
            <person name="Buyck B."/>
            <person name="Bense V."/>
            <person name="Catcheside P."/>
            <person name="Chovatia M."/>
            <person name="Cooper J."/>
            <person name="Damon W."/>
            <person name="Desjardin D."/>
            <person name="Finy P."/>
            <person name="Geml J."/>
            <person name="Haridas S."/>
            <person name="Hughes K."/>
            <person name="Justo A."/>
            <person name="Karasinski D."/>
            <person name="Kautmanova I."/>
            <person name="Kiss B."/>
            <person name="Kocsube S."/>
            <person name="Kotiranta H."/>
            <person name="LaButti K.M."/>
            <person name="Lechner B.E."/>
            <person name="Liimatainen K."/>
            <person name="Lipzen A."/>
            <person name="Lukacs Z."/>
            <person name="Mihaltcheva S."/>
            <person name="Morgado L.N."/>
            <person name="Niskanen T."/>
            <person name="Noordeloos M.E."/>
            <person name="Ohm R.A."/>
            <person name="Ortiz-Santana B."/>
            <person name="Ovrebo C."/>
            <person name="Racz N."/>
            <person name="Riley R."/>
            <person name="Savchenko A."/>
            <person name="Shiryaev A."/>
            <person name="Soop K."/>
            <person name="Spirin V."/>
            <person name="Szebenyi C."/>
            <person name="Tomsovsky M."/>
            <person name="Tulloss R.E."/>
            <person name="Uehling J."/>
            <person name="Grigoriev I.V."/>
            <person name="Vagvolgyi C."/>
            <person name="Papp T."/>
            <person name="Martin F.M."/>
            <person name="Miettinen O."/>
            <person name="Hibbett D.S."/>
            <person name="Nagy L.G."/>
        </authorList>
    </citation>
    <scope>NUCLEOTIDE SEQUENCE [LARGE SCALE GENOMIC DNA]</scope>
    <source>
        <strain evidence="2 3">CBS 962.96</strain>
    </source>
</reference>
<evidence type="ECO:0000313" key="3">
    <source>
        <dbReference type="Proteomes" id="UP000297245"/>
    </source>
</evidence>
<evidence type="ECO:0000313" key="2">
    <source>
        <dbReference type="EMBL" id="THV08130.1"/>
    </source>
</evidence>